<evidence type="ECO:0000256" key="2">
    <source>
        <dbReference type="ARBA" id="ARBA00022777"/>
    </source>
</evidence>
<keyword evidence="1" id="KW-0808">Transferase</keyword>
<accession>A0ABU8E9I9</accession>
<dbReference type="Proteomes" id="UP001373496">
    <property type="component" value="Unassembled WGS sequence"/>
</dbReference>
<evidence type="ECO:0000256" key="5">
    <source>
        <dbReference type="SAM" id="MobiDB-lite"/>
    </source>
</evidence>
<organism evidence="7 8">
    <name type="scientific">Klenkia terrae</name>
    <dbReference type="NCBI Taxonomy" id="1052259"/>
    <lineage>
        <taxon>Bacteria</taxon>
        <taxon>Bacillati</taxon>
        <taxon>Actinomycetota</taxon>
        <taxon>Actinomycetes</taxon>
        <taxon>Geodermatophilales</taxon>
        <taxon>Geodermatophilaceae</taxon>
        <taxon>Klenkia</taxon>
    </lineage>
</organism>
<dbReference type="SMART" id="SM00065">
    <property type="entry name" value="GAF"/>
    <property type="match status" value="1"/>
</dbReference>
<dbReference type="Pfam" id="PF13185">
    <property type="entry name" value="GAF_2"/>
    <property type="match status" value="1"/>
</dbReference>
<feature type="region of interest" description="Disordered" evidence="5">
    <location>
        <begin position="1"/>
        <end position="40"/>
    </location>
</feature>
<dbReference type="Gene3D" id="3.30.450.40">
    <property type="match status" value="1"/>
</dbReference>
<evidence type="ECO:0000256" key="1">
    <source>
        <dbReference type="ARBA" id="ARBA00022679"/>
    </source>
</evidence>
<gene>
    <name evidence="7" type="ORF">UXQ13_13645</name>
</gene>
<dbReference type="InterPro" id="IPR003018">
    <property type="entry name" value="GAF"/>
</dbReference>
<dbReference type="InterPro" id="IPR005561">
    <property type="entry name" value="ANTAR"/>
</dbReference>
<dbReference type="SUPFAM" id="SSF55781">
    <property type="entry name" value="GAF domain-like"/>
    <property type="match status" value="1"/>
</dbReference>
<dbReference type="InterPro" id="IPR029016">
    <property type="entry name" value="GAF-like_dom_sf"/>
</dbReference>
<evidence type="ECO:0000256" key="4">
    <source>
        <dbReference type="ARBA" id="ARBA00023163"/>
    </source>
</evidence>
<evidence type="ECO:0000256" key="3">
    <source>
        <dbReference type="ARBA" id="ARBA00023015"/>
    </source>
</evidence>
<keyword evidence="2" id="KW-0418">Kinase</keyword>
<feature type="domain" description="ANTAR" evidence="6">
    <location>
        <begin position="200"/>
        <end position="261"/>
    </location>
</feature>
<dbReference type="InterPro" id="IPR011006">
    <property type="entry name" value="CheY-like_superfamily"/>
</dbReference>
<comment type="caution">
    <text evidence="7">The sequence shown here is derived from an EMBL/GenBank/DDBJ whole genome shotgun (WGS) entry which is preliminary data.</text>
</comment>
<protein>
    <submittedName>
        <fullName evidence="7">GAF and ANTAR domain-containing protein</fullName>
    </submittedName>
</protein>
<dbReference type="RefSeq" id="WP_225233562.1">
    <property type="nucleotide sequence ID" value="NZ_JBAPLV010000014.1"/>
</dbReference>
<dbReference type="Pfam" id="PF03861">
    <property type="entry name" value="ANTAR"/>
    <property type="match status" value="1"/>
</dbReference>
<keyword evidence="4" id="KW-0804">Transcription</keyword>
<evidence type="ECO:0000259" key="6">
    <source>
        <dbReference type="PROSITE" id="PS50921"/>
    </source>
</evidence>
<dbReference type="SUPFAM" id="SSF52172">
    <property type="entry name" value="CheY-like"/>
    <property type="match status" value="1"/>
</dbReference>
<dbReference type="SMART" id="SM01012">
    <property type="entry name" value="ANTAR"/>
    <property type="match status" value="1"/>
</dbReference>
<dbReference type="Gene3D" id="1.10.10.10">
    <property type="entry name" value="Winged helix-like DNA-binding domain superfamily/Winged helix DNA-binding domain"/>
    <property type="match status" value="1"/>
</dbReference>
<dbReference type="InterPro" id="IPR036388">
    <property type="entry name" value="WH-like_DNA-bd_sf"/>
</dbReference>
<evidence type="ECO:0000313" key="8">
    <source>
        <dbReference type="Proteomes" id="UP001373496"/>
    </source>
</evidence>
<reference evidence="7 8" key="1">
    <citation type="submission" date="2024-03" db="EMBL/GenBank/DDBJ databases">
        <title>Draft genome sequence of Klenkia terrae.</title>
        <authorList>
            <person name="Duangmal K."/>
            <person name="Chantavorakit T."/>
        </authorList>
    </citation>
    <scope>NUCLEOTIDE SEQUENCE [LARGE SCALE GENOMIC DNA]</scope>
    <source>
        <strain evidence="7 8">JCM 17786</strain>
    </source>
</reference>
<name>A0ABU8E9I9_9ACTN</name>
<dbReference type="EMBL" id="JBAPLV010000014">
    <property type="protein sequence ID" value="MEI4279509.1"/>
    <property type="molecule type" value="Genomic_DNA"/>
</dbReference>
<evidence type="ECO:0000313" key="7">
    <source>
        <dbReference type="EMBL" id="MEI4279509.1"/>
    </source>
</evidence>
<proteinExistence type="predicted"/>
<dbReference type="PROSITE" id="PS50921">
    <property type="entry name" value="ANTAR"/>
    <property type="match status" value="1"/>
</dbReference>
<keyword evidence="3" id="KW-0805">Transcription regulation</keyword>
<sequence>MDANRNARADTSSGDPADMDDETHRAARNQVPTPQLGTVDSEGVDALGRLLLGSESVASVLHRAASYAQRTLPVAEEASVTLTTGPRRASAAWTGLMAFELDECQYGLGYGPCLEAAVTGRAVVISDTATETRWPAFAELAARQGVASTLSVPIPVGDSAQAALNLYSTSTAAFDDPLLVSKAMHTAGQAAAAIANMHDLDRARTEIANLQLALESRAGIEQAKGILMAIHGYDADKAFEVLSHRSQNSNRKLRDIAAEMIDQVVREQPAPGAGTDRA</sequence>
<keyword evidence="8" id="KW-1185">Reference proteome</keyword>